<dbReference type="PANTHER" id="PTHR47282:SF1">
    <property type="entry name" value="PGC-1 AND ERR-INDUCED REGULATOR IN MUSCLE PROTEIN 1"/>
    <property type="match status" value="1"/>
</dbReference>
<evidence type="ECO:0000256" key="1">
    <source>
        <dbReference type="SAM" id="MobiDB-lite"/>
    </source>
</evidence>
<protein>
    <submittedName>
        <fullName evidence="2">PERM1 protein</fullName>
    </submittedName>
</protein>
<feature type="compositionally biased region" description="Polar residues" evidence="1">
    <location>
        <begin position="36"/>
        <end position="48"/>
    </location>
</feature>
<dbReference type="OrthoDB" id="8943218at2759"/>
<dbReference type="EMBL" id="WBNE01000092">
    <property type="protein sequence ID" value="NXD42624.1"/>
    <property type="molecule type" value="Genomic_DNA"/>
</dbReference>
<comment type="caution">
    <text evidence="2">The sequence shown here is derived from an EMBL/GenBank/DDBJ whole genome shotgun (WGS) entry which is preliminary data.</text>
</comment>
<name>A0A851VIR9_9PASS</name>
<dbReference type="GO" id="GO:0005634">
    <property type="term" value="C:nucleus"/>
    <property type="evidence" value="ECO:0007669"/>
    <property type="project" value="TreeGrafter"/>
</dbReference>
<dbReference type="AlphaFoldDB" id="A0A851VIR9"/>
<organism evidence="2 3">
    <name type="scientific">Copsychus sechellarum</name>
    <dbReference type="NCBI Taxonomy" id="797021"/>
    <lineage>
        <taxon>Eukaryota</taxon>
        <taxon>Metazoa</taxon>
        <taxon>Chordata</taxon>
        <taxon>Craniata</taxon>
        <taxon>Vertebrata</taxon>
        <taxon>Euteleostomi</taxon>
        <taxon>Archelosauria</taxon>
        <taxon>Archosauria</taxon>
        <taxon>Dinosauria</taxon>
        <taxon>Saurischia</taxon>
        <taxon>Theropoda</taxon>
        <taxon>Coelurosauria</taxon>
        <taxon>Aves</taxon>
        <taxon>Neognathae</taxon>
        <taxon>Neoaves</taxon>
        <taxon>Telluraves</taxon>
        <taxon>Australaves</taxon>
        <taxon>Passeriformes</taxon>
        <taxon>Muscicapidae</taxon>
        <taxon>Copsychus</taxon>
    </lineage>
</organism>
<dbReference type="GO" id="GO:0006355">
    <property type="term" value="P:regulation of DNA-templated transcription"/>
    <property type="evidence" value="ECO:0007669"/>
    <property type="project" value="InterPro"/>
</dbReference>
<feature type="compositionally biased region" description="Basic residues" evidence="1">
    <location>
        <begin position="492"/>
        <end position="504"/>
    </location>
</feature>
<dbReference type="GO" id="GO:0014850">
    <property type="term" value="P:response to muscle activity"/>
    <property type="evidence" value="ECO:0007669"/>
    <property type="project" value="TreeGrafter"/>
</dbReference>
<dbReference type="InterPro" id="IPR043442">
    <property type="entry name" value="Perm1"/>
</dbReference>
<gene>
    <name evidence="2" type="primary">Perm1</name>
    <name evidence="2" type="ORF">COPSEC_R04561</name>
</gene>
<dbReference type="Proteomes" id="UP000659062">
    <property type="component" value="Unassembled WGS sequence"/>
</dbReference>
<dbReference type="GO" id="GO:0005737">
    <property type="term" value="C:cytoplasm"/>
    <property type="evidence" value="ECO:0007669"/>
    <property type="project" value="TreeGrafter"/>
</dbReference>
<evidence type="ECO:0000313" key="2">
    <source>
        <dbReference type="EMBL" id="NXD42624.1"/>
    </source>
</evidence>
<sequence length="654" mass="68002">MDNFEYSIQRNDREWAEFVRASEECSLAPAALATAEEQSLSDIEQGDTSGRGWDCPLSAARPGSEPGAGTGSAAPRGAATEPALRWPQRPELLSGSEDEAELGCVGRVLCDSDKPSPALAAMPSAQRRQPPRPATATAAAGGTAQASSGQDTAEKGEAMEPPEQAGGGQAPVAQPGAVTQPGLMAQPELVTQPGAMAQPGLVAQPGLPPGDPPSPSPGSVPRLAPEEEKPGTEPSSPGGSPSVVRPKVPAQPRKSRRQRGAGAAEGERDPAAAGAGKAPPGSPVSPRKGRGKDRAAKGALVRLGSEEAAESKRSVPGPGGDGGDAPPKQRGKDSGAQSPGKARATKQPKAGQAGGSGVRDSVPAVPGDAGLIPAMEIPRIPAAEIPRIPAIEIPCEPAAEIPVIPGAGIPWEAAAEVPRARSPLCFADGASPKPNSLDVTWPEMYEYLFCDSQEEEEELGSSLEGRKSPLPREISWPELYECLFNEPEGSRKKGKAKDRKRKKFSGLERAGVQKEAPGKDTVVIPVPDVCEHFFPERPPNRMGWRGIFSMASASEVKKAVGALRSLLQRQMQRGGGQGSSSQALVPRRAGEQLALVPLGGAQLWAEDGDSALALRGAAEERRVPSHKDMCLVFCAFASWAVKTSDLQAPDAWKT</sequence>
<feature type="non-terminal residue" evidence="2">
    <location>
        <position position="654"/>
    </location>
</feature>
<feature type="region of interest" description="Disordered" evidence="1">
    <location>
        <begin position="489"/>
        <end position="518"/>
    </location>
</feature>
<evidence type="ECO:0000313" key="3">
    <source>
        <dbReference type="Proteomes" id="UP000659062"/>
    </source>
</evidence>
<feature type="compositionally biased region" description="Low complexity" evidence="1">
    <location>
        <begin position="232"/>
        <end position="248"/>
    </location>
</feature>
<feature type="compositionally biased region" description="Low complexity" evidence="1">
    <location>
        <begin position="120"/>
        <end position="150"/>
    </location>
</feature>
<feature type="region of interest" description="Disordered" evidence="1">
    <location>
        <begin position="32"/>
        <end position="365"/>
    </location>
</feature>
<reference evidence="2" key="1">
    <citation type="submission" date="2019-09" db="EMBL/GenBank/DDBJ databases">
        <title>Bird 10,000 Genomes (B10K) Project - Family phase.</title>
        <authorList>
            <person name="Zhang G."/>
        </authorList>
    </citation>
    <scope>NUCLEOTIDE SEQUENCE</scope>
    <source>
        <strain evidence="2">OUT-0061</strain>
        <tissue evidence="2">Blood</tissue>
    </source>
</reference>
<dbReference type="PANTHER" id="PTHR47282">
    <property type="entry name" value="PGC-1 AND ERR-INDUCED REGULATOR IN MUSCLE PROTEIN 1"/>
    <property type="match status" value="1"/>
</dbReference>
<feature type="non-terminal residue" evidence="2">
    <location>
        <position position="1"/>
    </location>
</feature>
<proteinExistence type="predicted"/>
<feature type="compositionally biased region" description="Pro residues" evidence="1">
    <location>
        <begin position="206"/>
        <end position="218"/>
    </location>
</feature>
<keyword evidence="3" id="KW-1185">Reference proteome</keyword>
<accession>A0A851VIR9</accession>